<dbReference type="STRING" id="1114972.FD35_GL002050"/>
<dbReference type="InterPro" id="IPR008949">
    <property type="entry name" value="Isoprenoid_synthase_dom_sf"/>
</dbReference>
<protein>
    <submittedName>
        <fullName evidence="7">Trans-hexaprenyltranstransferase, component II</fullName>
    </submittedName>
</protein>
<accession>A0A0R1RJF1</accession>
<keyword evidence="4" id="KW-0479">Metal-binding</keyword>
<comment type="caution">
    <text evidence="7">The sequence shown here is derived from an EMBL/GenBank/DDBJ whole genome shotgun (WGS) entry which is preliminary data.</text>
</comment>
<name>A0A0R1RJF1_9LACO</name>
<dbReference type="AlphaFoldDB" id="A0A0R1RJF1"/>
<dbReference type="InterPro" id="IPR000092">
    <property type="entry name" value="Polyprenyl_synt"/>
</dbReference>
<evidence type="ECO:0000256" key="6">
    <source>
        <dbReference type="RuleBase" id="RU004466"/>
    </source>
</evidence>
<dbReference type="Pfam" id="PF00348">
    <property type="entry name" value="polyprenyl_synt"/>
    <property type="match status" value="1"/>
</dbReference>
<sequence>MFTNMVHALWQQFPAINRKLNDLTQYLTTTVHSGNTEIDQQVTGLLTNGGKLLRPGLFYMFAQLGPVQDEKRQRAAAAAIELLHVATLIHDDVLDDAELRHGQPTLQVRHGNKTAIYTGDFLFTSYFDEILKATDSHAEIQSANDIMRFILAGELNQLALNFDPQTTVTDYLTEIEGKTARLFGFAMQFGVVISKGTSSEAKVAQQIGIALGMAYQIRDDILDYVANPSTATKPVRHDLREGAFTLPLILASQNDPDWFAQHLQDQQHLNDEAIQAITQHVIDLDGPTHAEELAQQYTEKAQSLITTLPEPLATELGALVSQLLVRHA</sequence>
<dbReference type="GO" id="GO:0046872">
    <property type="term" value="F:metal ion binding"/>
    <property type="evidence" value="ECO:0007669"/>
    <property type="project" value="UniProtKB-KW"/>
</dbReference>
<dbReference type="SFLD" id="SFLDS00005">
    <property type="entry name" value="Isoprenoid_Synthase_Type_I"/>
    <property type="match status" value="1"/>
</dbReference>
<comment type="cofactor">
    <cofactor evidence="1">
        <name>Mg(2+)</name>
        <dbReference type="ChEBI" id="CHEBI:18420"/>
    </cofactor>
</comment>
<evidence type="ECO:0000313" key="7">
    <source>
        <dbReference type="EMBL" id="KRL56414.1"/>
    </source>
</evidence>
<dbReference type="InterPro" id="IPR033749">
    <property type="entry name" value="Polyprenyl_synt_CS"/>
</dbReference>
<dbReference type="CDD" id="cd00685">
    <property type="entry name" value="Trans_IPPS_HT"/>
    <property type="match status" value="1"/>
</dbReference>
<dbReference type="Proteomes" id="UP000051999">
    <property type="component" value="Unassembled WGS sequence"/>
</dbReference>
<dbReference type="SUPFAM" id="SSF48576">
    <property type="entry name" value="Terpenoid synthases"/>
    <property type="match status" value="1"/>
</dbReference>
<gene>
    <name evidence="7" type="ORF">FD35_GL002050</name>
</gene>
<dbReference type="GO" id="GO:0004659">
    <property type="term" value="F:prenyltransferase activity"/>
    <property type="evidence" value="ECO:0007669"/>
    <property type="project" value="InterPro"/>
</dbReference>
<proteinExistence type="inferred from homology"/>
<keyword evidence="5" id="KW-0460">Magnesium</keyword>
<dbReference type="eggNOG" id="COG0142">
    <property type="taxonomic scope" value="Bacteria"/>
</dbReference>
<evidence type="ECO:0000256" key="4">
    <source>
        <dbReference type="ARBA" id="ARBA00022723"/>
    </source>
</evidence>
<dbReference type="PROSITE" id="PS00444">
    <property type="entry name" value="POLYPRENYL_SYNTHASE_2"/>
    <property type="match status" value="1"/>
</dbReference>
<dbReference type="PANTHER" id="PTHR12001">
    <property type="entry name" value="GERANYLGERANYL PYROPHOSPHATE SYNTHASE"/>
    <property type="match status" value="1"/>
</dbReference>
<reference evidence="7 8" key="1">
    <citation type="journal article" date="2015" name="Genome Announc.">
        <title>Expanding the biotechnology potential of lactobacilli through comparative genomics of 213 strains and associated genera.</title>
        <authorList>
            <person name="Sun Z."/>
            <person name="Harris H.M."/>
            <person name="McCann A."/>
            <person name="Guo C."/>
            <person name="Argimon S."/>
            <person name="Zhang W."/>
            <person name="Yang X."/>
            <person name="Jeffery I.B."/>
            <person name="Cooney J.C."/>
            <person name="Kagawa T.F."/>
            <person name="Liu W."/>
            <person name="Song Y."/>
            <person name="Salvetti E."/>
            <person name="Wrobel A."/>
            <person name="Rasinkangas P."/>
            <person name="Parkhill J."/>
            <person name="Rea M.C."/>
            <person name="O'Sullivan O."/>
            <person name="Ritari J."/>
            <person name="Douillard F.P."/>
            <person name="Paul Ross R."/>
            <person name="Yang R."/>
            <person name="Briner A.E."/>
            <person name="Felis G.E."/>
            <person name="de Vos W.M."/>
            <person name="Barrangou R."/>
            <person name="Klaenhammer T.R."/>
            <person name="Caufield P.W."/>
            <person name="Cui Y."/>
            <person name="Zhang H."/>
            <person name="O'Toole P.W."/>
        </authorList>
    </citation>
    <scope>NUCLEOTIDE SEQUENCE [LARGE SCALE GENOMIC DNA]</scope>
    <source>
        <strain evidence="7 8">DSM 15814</strain>
    </source>
</reference>
<keyword evidence="3 6" id="KW-0808">Transferase</keyword>
<keyword evidence="8" id="KW-1185">Reference proteome</keyword>
<evidence type="ECO:0000256" key="5">
    <source>
        <dbReference type="ARBA" id="ARBA00022842"/>
    </source>
</evidence>
<evidence type="ECO:0000313" key="8">
    <source>
        <dbReference type="Proteomes" id="UP000051999"/>
    </source>
</evidence>
<dbReference type="GO" id="GO:0008299">
    <property type="term" value="P:isoprenoid biosynthetic process"/>
    <property type="evidence" value="ECO:0007669"/>
    <property type="project" value="InterPro"/>
</dbReference>
<dbReference type="OrthoDB" id="9805316at2"/>
<evidence type="ECO:0000256" key="3">
    <source>
        <dbReference type="ARBA" id="ARBA00022679"/>
    </source>
</evidence>
<evidence type="ECO:0000256" key="1">
    <source>
        <dbReference type="ARBA" id="ARBA00001946"/>
    </source>
</evidence>
<organism evidence="7 8">
    <name type="scientific">Furfurilactobacillus rossiae DSM 15814</name>
    <dbReference type="NCBI Taxonomy" id="1114972"/>
    <lineage>
        <taxon>Bacteria</taxon>
        <taxon>Bacillati</taxon>
        <taxon>Bacillota</taxon>
        <taxon>Bacilli</taxon>
        <taxon>Lactobacillales</taxon>
        <taxon>Lactobacillaceae</taxon>
        <taxon>Furfurilactobacillus</taxon>
    </lineage>
</organism>
<dbReference type="Gene3D" id="1.10.600.10">
    <property type="entry name" value="Farnesyl Diphosphate Synthase"/>
    <property type="match status" value="1"/>
</dbReference>
<evidence type="ECO:0000256" key="2">
    <source>
        <dbReference type="ARBA" id="ARBA00006706"/>
    </source>
</evidence>
<dbReference type="PANTHER" id="PTHR12001:SF69">
    <property type="entry name" value="ALL TRANS-POLYPRENYL-DIPHOSPHATE SYNTHASE PDSS1"/>
    <property type="match status" value="1"/>
</dbReference>
<dbReference type="EMBL" id="AZFF01000004">
    <property type="protein sequence ID" value="KRL56414.1"/>
    <property type="molecule type" value="Genomic_DNA"/>
</dbReference>
<dbReference type="PATRIC" id="fig|1114972.6.peg.2095"/>
<comment type="similarity">
    <text evidence="2 6">Belongs to the FPP/GGPP synthase family.</text>
</comment>